<evidence type="ECO:0000256" key="15">
    <source>
        <dbReference type="SAM" id="MobiDB-lite"/>
    </source>
</evidence>
<comment type="catalytic activity">
    <reaction evidence="12 14">
        <text>an alpha-D-Man-(1-&gt;2)-alpha-D-Man-(1-&gt;2)-alpha-D-Man-(1-&gt;3)-[alpha-D-Man-(1-&gt;6)]-beta-D-Man-(1-&gt;4)-beta-D-GlcNAc-(1-&gt;4)-alpha-D-GlcNAc-diphospho-di-trans,poly-cis-dolichol + a di-trans,poly-cis-dolichyl beta-D-mannosyl phosphate = an alpha-D-Man-(1-&gt;2)-alpha-D-Man-(1-&gt;2)-alpha-D-Man-(1-&gt;3)-[alpha-D-Man-(1-&gt;3)-alpha-D-Man-(1-&gt;6)]-beta-D-Man-(1-&gt;4)-beta-D-GlcNAc-(1-&gt;4)-alpha-D-GlcNAc-diphospho-di-trans,poly-cis-dolichol + a di-trans,poly-cis-dolichyl phosphate + H(+)</text>
        <dbReference type="Rhea" id="RHEA:29527"/>
        <dbReference type="Rhea" id="RHEA-COMP:19498"/>
        <dbReference type="Rhea" id="RHEA-COMP:19501"/>
        <dbReference type="Rhea" id="RHEA-COMP:19516"/>
        <dbReference type="Rhea" id="RHEA-COMP:19517"/>
        <dbReference type="ChEBI" id="CHEBI:15378"/>
        <dbReference type="ChEBI" id="CHEBI:57683"/>
        <dbReference type="ChEBI" id="CHEBI:58211"/>
        <dbReference type="ChEBI" id="CHEBI:132515"/>
        <dbReference type="ChEBI" id="CHEBI:132516"/>
        <dbReference type="EC" id="2.4.1.258"/>
    </reaction>
    <physiologicalReaction direction="left-to-right" evidence="12 14">
        <dbReference type="Rhea" id="RHEA:29528"/>
    </physiologicalReaction>
</comment>
<feature type="transmembrane region" description="Helical" evidence="14">
    <location>
        <begin position="391"/>
        <end position="412"/>
    </location>
</feature>
<evidence type="ECO:0000256" key="12">
    <source>
        <dbReference type="ARBA" id="ARBA00049506"/>
    </source>
</evidence>
<reference evidence="16 17" key="1">
    <citation type="submission" date="2019-09" db="EMBL/GenBank/DDBJ databases">
        <authorList>
            <person name="Brejova B."/>
        </authorList>
    </citation>
    <scope>NUCLEOTIDE SEQUENCE [LARGE SCALE GENOMIC DNA]</scope>
</reference>
<evidence type="ECO:0000256" key="2">
    <source>
        <dbReference type="ARBA" id="ARBA00004922"/>
    </source>
</evidence>
<dbReference type="GO" id="GO:0005789">
    <property type="term" value="C:endoplasmic reticulum membrane"/>
    <property type="evidence" value="ECO:0007669"/>
    <property type="project" value="UniProtKB-SubCell"/>
</dbReference>
<evidence type="ECO:0000256" key="3">
    <source>
        <dbReference type="ARBA" id="ARBA00011964"/>
    </source>
</evidence>
<dbReference type="EC" id="2.4.1.258" evidence="3 14"/>
<evidence type="ECO:0000256" key="1">
    <source>
        <dbReference type="ARBA" id="ARBA00004477"/>
    </source>
</evidence>
<keyword evidence="8 14" id="KW-0256">Endoplasmic reticulum</keyword>
<evidence type="ECO:0000256" key="9">
    <source>
        <dbReference type="ARBA" id="ARBA00022989"/>
    </source>
</evidence>
<keyword evidence="10 14" id="KW-0472">Membrane</keyword>
<dbReference type="InterPro" id="IPR007873">
    <property type="entry name" value="Glycosyltransferase_ALG3"/>
</dbReference>
<evidence type="ECO:0000313" key="17">
    <source>
        <dbReference type="Proteomes" id="UP000398389"/>
    </source>
</evidence>
<comment type="subcellular location">
    <subcellularLocation>
        <location evidence="1 14">Endoplasmic reticulum membrane</location>
        <topology evidence="1 14">Multi-pass membrane protein</topology>
    </subcellularLocation>
</comment>
<feature type="region of interest" description="Disordered" evidence="15">
    <location>
        <begin position="132"/>
        <end position="165"/>
    </location>
</feature>
<sequence>MLVVQNTSRAASVAAVVSLLYIPFCVVLLVADAALGFIIIRKVSYTEIDWVAYMEQITHVVDNGQRNYTLIEGGTGPIVYPAGHVAIYTLLWALTGKGADLLTAQNIFLYLYFLTHAIVLLGIYRITSIADPDRESDQSSSGNLLRPSTGATREPAKNPLGNAAPNQDDSISAIARALPGYVWAAVLLALSKRLHSIYVLRLFNDCFATFFVVIAVALTQRHKWSLSAIFFSLAVSVKMNALLFLPGAAIIYLQALGIFGAAKRTAVPFILIQILVALPFLVDFSPLTTLFKTHLAVASLPLYELGRAPETPPTVIQTLIPLAAGYLQALGSIPVTQFIAAVSQLRVSPYAFDYLSRAFEFSRVFLYKWTVNWRFVPEDIFLSPGFAKSLLGAHLATIVFGFASHRAGWWLAPLKPAKAVRAAPGGSDYSLAALVRSLFFENSRVVLARRVFDGMDPDYVLSTLVSSNLIGILFARSLHYQFYSWFYWTVPYALYRASKVYSIPVALAIWASQEWAWNTYPSTKISSIVVVNSLALMVLGLWLDGFKKYRAVRNSTGKFKKDA</sequence>
<gene>
    <name evidence="16" type="ORF">SAPINGB_P003932</name>
</gene>
<evidence type="ECO:0000256" key="10">
    <source>
        <dbReference type="ARBA" id="ARBA00023136"/>
    </source>
</evidence>
<feature type="transmembrane region" description="Helical" evidence="14">
    <location>
        <begin position="78"/>
        <end position="95"/>
    </location>
</feature>
<evidence type="ECO:0000256" key="4">
    <source>
        <dbReference type="ARBA" id="ARBA00015561"/>
    </source>
</evidence>
<evidence type="ECO:0000256" key="8">
    <source>
        <dbReference type="ARBA" id="ARBA00022824"/>
    </source>
</evidence>
<evidence type="ECO:0000256" key="11">
    <source>
        <dbReference type="ARBA" id="ARBA00044743"/>
    </source>
</evidence>
<name>A0A5E8BSZ5_9ASCO</name>
<dbReference type="EMBL" id="CABVLU010000003">
    <property type="protein sequence ID" value="VVT54151.1"/>
    <property type="molecule type" value="Genomic_DNA"/>
</dbReference>
<dbReference type="Pfam" id="PF05208">
    <property type="entry name" value="ALG3"/>
    <property type="match status" value="3"/>
</dbReference>
<keyword evidence="5 14" id="KW-0328">Glycosyltransferase</keyword>
<proteinExistence type="inferred from homology"/>
<dbReference type="Proteomes" id="UP000398389">
    <property type="component" value="Unassembled WGS sequence"/>
</dbReference>
<keyword evidence="9 14" id="KW-1133">Transmembrane helix</keyword>
<dbReference type="RefSeq" id="XP_031854538.1">
    <property type="nucleotide sequence ID" value="XM_031998647.1"/>
</dbReference>
<evidence type="ECO:0000256" key="6">
    <source>
        <dbReference type="ARBA" id="ARBA00022679"/>
    </source>
</evidence>
<dbReference type="PANTHER" id="PTHR12646">
    <property type="entry name" value="NOT56 - RELATED"/>
    <property type="match status" value="1"/>
</dbReference>
<keyword evidence="17" id="KW-1185">Reference proteome</keyword>
<comment type="similarity">
    <text evidence="13">Belongs to the glycosyltransferase ALG3 family.</text>
</comment>
<comment type="pathway">
    <text evidence="2 14">Protein modification; protein glycosylation.</text>
</comment>
<feature type="transmembrane region" description="Helical" evidence="14">
    <location>
        <begin position="525"/>
        <end position="543"/>
    </location>
</feature>
<keyword evidence="7 14" id="KW-0812">Transmembrane</keyword>
<dbReference type="GeneID" id="43582747"/>
<dbReference type="AlphaFoldDB" id="A0A5E8BSZ5"/>
<protein>
    <recommendedName>
        <fullName evidence="4 14">Dol-P-Man:Man(5)GlcNAc(2)-PP-Dol alpha-1,3-mannosyltransferase</fullName>
        <ecNumber evidence="3 14">2.4.1.258</ecNumber>
    </recommendedName>
    <alternativeName>
        <fullName evidence="14">Dol-P-Man-dependent alpha(1-3)-mannosyltransferase</fullName>
    </alternativeName>
</protein>
<evidence type="ECO:0000256" key="13">
    <source>
        <dbReference type="ARBA" id="ARBA00093457"/>
    </source>
</evidence>
<dbReference type="GO" id="GO:0052925">
    <property type="term" value="F:dol-P-Man:Man(5)GlcNAc(2)-PP-Dol alpha-1,3-mannosyltransferase activity"/>
    <property type="evidence" value="ECO:0007669"/>
    <property type="project" value="UniProtKB-EC"/>
</dbReference>
<evidence type="ECO:0000256" key="14">
    <source>
        <dbReference type="RuleBase" id="RU364047"/>
    </source>
</evidence>
<comment type="function">
    <text evidence="11 14">Dol-P-Man:Man(5)GlcNAc(2)-PP-Dol alpha-1,3-mannosyltransferase that operates in the biosynthetic pathway of dolichol-linked oligosaccharides, the glycan precursors employed in protein asparagine (N)-glycosylation. The assembly of dolichol-linked oligosaccharides begins on the cytosolic side of the endoplasmic reticulum membrane and finishes in its lumen. The sequential addition of sugars to dolichol pyrophosphate produces dolichol-linked oligosaccharides containing fourteen sugars, including two GlcNAcs, nine mannoses and three glucoses. Once assembled, the oligosaccharide is transferred from the lipid to nascent proteins by oligosaccharyltransferases. In the lumen of the endoplasmic reticulum, adds the first dolichyl beta-D-mannosyl phosphate derived mannose in an alpha-1,3 linkage to Man(5)GlcNAc(2)-PP-dolichol to produce Man(6)GlcNAc(2)-PP-dolichol.</text>
</comment>
<evidence type="ECO:0000256" key="7">
    <source>
        <dbReference type="ARBA" id="ARBA00022692"/>
    </source>
</evidence>
<feature type="transmembrane region" description="Helical" evidence="14">
    <location>
        <begin position="459"/>
        <end position="478"/>
    </location>
</feature>
<organism evidence="16 17">
    <name type="scientific">Magnusiomyces paraingens</name>
    <dbReference type="NCBI Taxonomy" id="2606893"/>
    <lineage>
        <taxon>Eukaryota</taxon>
        <taxon>Fungi</taxon>
        <taxon>Dikarya</taxon>
        <taxon>Ascomycota</taxon>
        <taxon>Saccharomycotina</taxon>
        <taxon>Dipodascomycetes</taxon>
        <taxon>Dipodascales</taxon>
        <taxon>Dipodascaceae</taxon>
        <taxon>Magnusiomyces</taxon>
    </lineage>
</organism>
<dbReference type="UniPathway" id="UPA00378"/>
<feature type="transmembrane region" description="Helical" evidence="14">
    <location>
        <begin position="226"/>
        <end position="253"/>
    </location>
</feature>
<keyword evidence="6 14" id="KW-0808">Transferase</keyword>
<dbReference type="PANTHER" id="PTHR12646:SF0">
    <property type="entry name" value="DOL-P-MAN:MAN(5)GLCNAC(2)-PP-DOL ALPHA-1,3-MANNOSYLTRANSFERASE"/>
    <property type="match status" value="1"/>
</dbReference>
<feature type="transmembrane region" description="Helical" evidence="14">
    <location>
        <begin position="170"/>
        <end position="190"/>
    </location>
</feature>
<feature type="transmembrane region" description="Helical" evidence="14">
    <location>
        <begin position="107"/>
        <end position="126"/>
    </location>
</feature>
<feature type="transmembrane region" description="Helical" evidence="14">
    <location>
        <begin position="265"/>
        <end position="282"/>
    </location>
</feature>
<evidence type="ECO:0000256" key="5">
    <source>
        <dbReference type="ARBA" id="ARBA00022676"/>
    </source>
</evidence>
<feature type="transmembrane region" description="Helical" evidence="14">
    <location>
        <begin position="202"/>
        <end position="220"/>
    </location>
</feature>
<dbReference type="OrthoDB" id="20028at2759"/>
<evidence type="ECO:0000313" key="16">
    <source>
        <dbReference type="EMBL" id="VVT54151.1"/>
    </source>
</evidence>
<accession>A0A5E8BSZ5</accession>
<feature type="transmembrane region" description="Helical" evidence="14">
    <location>
        <begin position="12"/>
        <end position="40"/>
    </location>
</feature>